<dbReference type="EMBL" id="JAYKBV010000001">
    <property type="protein sequence ID" value="MEB3039207.1"/>
    <property type="molecule type" value="Genomic_DNA"/>
</dbReference>
<sequence>MENVVKNIHLLGLDEGQKKRLEAGASLYKRFDNLTFKVKQYKDGILIVEARQGKNYKKDYFSEKEIVERTKKLFSDFSNDFSPEKVHVGVIPFKEVDSDIITPEYLKDELYRLHIRIKDINNDTGLEMSNLSAWVNGTRPMSNIVKNMFYYYIRYKELIEQKNE</sequence>
<gene>
    <name evidence="1" type="ORF">VJJ49_00660</name>
</gene>
<protein>
    <submittedName>
        <fullName evidence="1">Uncharacterized protein</fullName>
    </submittedName>
</protein>
<accession>A0ABU5Y5K1</accession>
<keyword evidence="2" id="KW-1185">Reference proteome</keyword>
<proteinExistence type="predicted"/>
<organism evidence="1 2">
    <name type="scientific">Capnocytophaga gingivalis</name>
    <dbReference type="NCBI Taxonomy" id="1017"/>
    <lineage>
        <taxon>Bacteria</taxon>
        <taxon>Pseudomonadati</taxon>
        <taxon>Bacteroidota</taxon>
        <taxon>Flavobacteriia</taxon>
        <taxon>Flavobacteriales</taxon>
        <taxon>Flavobacteriaceae</taxon>
        <taxon>Capnocytophaga</taxon>
    </lineage>
</organism>
<evidence type="ECO:0000313" key="1">
    <source>
        <dbReference type="EMBL" id="MEB3039207.1"/>
    </source>
</evidence>
<dbReference type="Proteomes" id="UP001324270">
    <property type="component" value="Unassembled WGS sequence"/>
</dbReference>
<evidence type="ECO:0000313" key="2">
    <source>
        <dbReference type="Proteomes" id="UP001324270"/>
    </source>
</evidence>
<reference evidence="1 2" key="1">
    <citation type="submission" date="2023-12" db="EMBL/GenBank/DDBJ databases">
        <title>Genomic sequences of Capnocytophaga and Parvimonas strains.</title>
        <authorList>
            <person name="Watt R.M."/>
            <person name="Wang M."/>
            <person name="Yang T."/>
            <person name="Tong W.M."/>
        </authorList>
    </citation>
    <scope>NUCLEOTIDE SEQUENCE [LARGE SCALE GENOMIC DNA]</scope>
    <source>
        <strain evidence="1 2">CCUG 13156</strain>
    </source>
</reference>
<name>A0ABU5Y5K1_9FLAO</name>
<dbReference type="RefSeq" id="WP_323978606.1">
    <property type="nucleotide sequence ID" value="NZ_JAYKBV010000001.1"/>
</dbReference>
<comment type="caution">
    <text evidence="1">The sequence shown here is derived from an EMBL/GenBank/DDBJ whole genome shotgun (WGS) entry which is preliminary data.</text>
</comment>